<evidence type="ECO:0000256" key="2">
    <source>
        <dbReference type="ARBA" id="ARBA00010136"/>
    </source>
</evidence>
<dbReference type="Gene3D" id="1.25.50.20">
    <property type="match status" value="1"/>
</dbReference>
<evidence type="ECO:0000259" key="13">
    <source>
        <dbReference type="Pfam" id="PF17900"/>
    </source>
</evidence>
<comment type="catalytic activity">
    <reaction evidence="1">
        <text>Release of an N-terminal amino acid, Xaa-|-Yaa- from a peptide, amide or arylamide. Xaa is preferably Ala, but may be most amino acids including Pro (slow action). When a terminal hydrophobic residue is followed by a prolyl residue, the two may be released as an intact Xaa-Pro dipeptide.</text>
        <dbReference type="EC" id="3.4.11.2"/>
    </reaction>
</comment>
<protein>
    <recommendedName>
        <fullName evidence="9">Aminopeptidase</fullName>
        <ecNumber evidence="9">3.4.11.-</ecNumber>
    </recommendedName>
</protein>
<dbReference type="PANTHER" id="PTHR11533">
    <property type="entry name" value="PROTEASE M1 ZINC METALLOPROTEASE"/>
    <property type="match status" value="1"/>
</dbReference>
<evidence type="ECO:0000256" key="5">
    <source>
        <dbReference type="ARBA" id="ARBA00022723"/>
    </source>
</evidence>
<evidence type="ECO:0000256" key="3">
    <source>
        <dbReference type="ARBA" id="ARBA00022438"/>
    </source>
</evidence>
<proteinExistence type="inferred from homology"/>
<dbReference type="InterPro" id="IPR042097">
    <property type="entry name" value="Aminopeptidase_N-like_N_sf"/>
</dbReference>
<keyword evidence="7 9" id="KW-0862">Zinc</keyword>
<feature type="domain" description="Peptidase M1 membrane alanine aminopeptidase" evidence="11">
    <location>
        <begin position="247"/>
        <end position="454"/>
    </location>
</feature>
<feature type="domain" description="Aminopeptidase N-like N-terminal" evidence="13">
    <location>
        <begin position="36"/>
        <end position="212"/>
    </location>
</feature>
<evidence type="ECO:0000313" key="15">
    <source>
        <dbReference type="Proteomes" id="UP000737171"/>
    </source>
</evidence>
<keyword evidence="15" id="KW-1185">Reference proteome</keyword>
<evidence type="ECO:0000256" key="1">
    <source>
        <dbReference type="ARBA" id="ARBA00000098"/>
    </source>
</evidence>
<dbReference type="InterPro" id="IPR014782">
    <property type="entry name" value="Peptidase_M1_dom"/>
</dbReference>
<organism evidence="14 15">
    <name type="scientific">Pseudaquabacterium terrae</name>
    <dbReference type="NCBI Taxonomy" id="2732868"/>
    <lineage>
        <taxon>Bacteria</taxon>
        <taxon>Pseudomonadati</taxon>
        <taxon>Pseudomonadota</taxon>
        <taxon>Betaproteobacteria</taxon>
        <taxon>Burkholderiales</taxon>
        <taxon>Sphaerotilaceae</taxon>
        <taxon>Pseudaquabacterium</taxon>
    </lineage>
</organism>
<evidence type="ECO:0000256" key="8">
    <source>
        <dbReference type="ARBA" id="ARBA00023049"/>
    </source>
</evidence>
<dbReference type="Pfam" id="PF17900">
    <property type="entry name" value="Peptidase_M1_N"/>
    <property type="match status" value="1"/>
</dbReference>
<keyword evidence="10" id="KW-0732">Signal</keyword>
<dbReference type="Proteomes" id="UP000737171">
    <property type="component" value="Unassembled WGS sequence"/>
</dbReference>
<dbReference type="InterPro" id="IPR034016">
    <property type="entry name" value="M1_APN-typ"/>
</dbReference>
<dbReference type="PANTHER" id="PTHR11533:SF174">
    <property type="entry name" value="PUROMYCIN-SENSITIVE AMINOPEPTIDASE-RELATED"/>
    <property type="match status" value="1"/>
</dbReference>
<keyword evidence="5 9" id="KW-0479">Metal-binding</keyword>
<dbReference type="InterPro" id="IPR024571">
    <property type="entry name" value="ERAP1-like_C_dom"/>
</dbReference>
<dbReference type="InterPro" id="IPR045357">
    <property type="entry name" value="Aminopeptidase_N-like_N"/>
</dbReference>
<dbReference type="InterPro" id="IPR050344">
    <property type="entry name" value="Peptidase_M1_aminopeptidases"/>
</dbReference>
<sequence>MADLIRRFAAACLLLCCSLMVAAAPAPVRLPEGVRPLAYQLALTVDPARPTHSGEVEITIELKQPQRSIVMHARELQVRSAWVELGARRHAARVQAIGGDRIELRFAQAVPAGRALLGLAFSGRLQDKEFNGLFRRLDGGDWYAYTQFQPIGARLAFPLFDEPGWKLPWSLTLTVPQALQAFANMPVQREEAAAPGFKRIVFEPTPPLPSYLLAFGVGPFDVLDAPPAGPVPVRFITPRGRAAEAAFAAGITARIVERLEDYFGQPYPFTKLDNLGLSVPGSFGAMEHPGLVTFALPLLLNAPSPGRAPDAAFQRNYIGFAAHEIAHQWFGNLVTMAWWDDLWLNESFASWLGERITAELIPDEGGEHLQAARARAMRSDRLPSTRRVQQPVGSDDDFAHLWDAITYEKGQVVLAMFEQWLGPERFRDGVRRYINRHAWGSASADHFFAALGQQDPALPAALRSFIGQPGMARVAVQLQCDGERPRLRLAQSRLQPLGAAEAAGAARWQLPMLIRTPGGLTRHLLQAAEETINLPDAACPAWVQANAGGIGYYRVAQEPAALRRLMALPQLPAAEVLAGLDDAAALSEAGELPLAELLAMAESFARHADRAVVEQAARVLLQAQPVAAALDPVASAARWQRAFGERARALGWLEADADGEDQRQLRALLVPLVADLGADSVLRAAAGLHAQAWLRGQPLPIGRNRSSLLAAAAIDGDAALFDTMLSAARRSSDGSERIELFAALGHFRAPVLAQRARELLLDPALDYQEVGHAVLAAHNETPSLRDGLLPFLSGRHAQLARRMGRDEPAWLPSYLNQSCSTGDAERIERAFARHAPRYAGGSRTLAQTLEAVRLCAAWRAHQAGAPA</sequence>
<evidence type="ECO:0000259" key="12">
    <source>
        <dbReference type="Pfam" id="PF11838"/>
    </source>
</evidence>
<accession>A0ABX2EJL2</accession>
<reference evidence="14 15" key="1">
    <citation type="submission" date="2020-05" db="EMBL/GenBank/DDBJ databases">
        <title>Aquincola sp. isolate from soil.</title>
        <authorList>
            <person name="Han J."/>
            <person name="Kim D.-U."/>
        </authorList>
    </citation>
    <scope>NUCLEOTIDE SEQUENCE [LARGE SCALE GENOMIC DNA]</scope>
    <source>
        <strain evidence="14 15">S2</strain>
    </source>
</reference>
<dbReference type="SUPFAM" id="SSF55486">
    <property type="entry name" value="Metalloproteases ('zincins'), catalytic domain"/>
    <property type="match status" value="1"/>
</dbReference>
<evidence type="ECO:0000259" key="11">
    <source>
        <dbReference type="Pfam" id="PF01433"/>
    </source>
</evidence>
<dbReference type="InterPro" id="IPR001930">
    <property type="entry name" value="Peptidase_M1"/>
</dbReference>
<dbReference type="CDD" id="cd09601">
    <property type="entry name" value="M1_APN-Q_like"/>
    <property type="match status" value="1"/>
</dbReference>
<keyword evidence="4 9" id="KW-0645">Protease</keyword>
<feature type="chain" id="PRO_5046246762" description="Aminopeptidase" evidence="10">
    <location>
        <begin position="24"/>
        <end position="867"/>
    </location>
</feature>
<comment type="cofactor">
    <cofactor evidence="9">
        <name>Zn(2+)</name>
        <dbReference type="ChEBI" id="CHEBI:29105"/>
    </cofactor>
    <text evidence="9">Binds 1 zinc ion per subunit.</text>
</comment>
<feature type="domain" description="ERAP1-like C-terminal" evidence="12">
    <location>
        <begin position="542"/>
        <end position="853"/>
    </location>
</feature>
<dbReference type="EMBL" id="JABRWJ010000005">
    <property type="protein sequence ID" value="NRF68739.1"/>
    <property type="molecule type" value="Genomic_DNA"/>
</dbReference>
<dbReference type="EC" id="3.4.11.-" evidence="9"/>
<gene>
    <name evidence="14" type="ORF">HLB44_17240</name>
</gene>
<evidence type="ECO:0000256" key="7">
    <source>
        <dbReference type="ARBA" id="ARBA00022833"/>
    </source>
</evidence>
<keyword evidence="8 9" id="KW-0482">Metalloprotease</keyword>
<keyword evidence="3 9" id="KW-0031">Aminopeptidase</keyword>
<dbReference type="Pfam" id="PF11838">
    <property type="entry name" value="ERAP1_C"/>
    <property type="match status" value="1"/>
</dbReference>
<feature type="signal peptide" evidence="10">
    <location>
        <begin position="1"/>
        <end position="23"/>
    </location>
</feature>
<name>A0ABX2EJL2_9BURK</name>
<dbReference type="Gene3D" id="1.10.390.10">
    <property type="entry name" value="Neutral Protease Domain 2"/>
    <property type="match status" value="1"/>
</dbReference>
<evidence type="ECO:0000256" key="6">
    <source>
        <dbReference type="ARBA" id="ARBA00022801"/>
    </source>
</evidence>
<comment type="similarity">
    <text evidence="2 9">Belongs to the peptidase M1 family.</text>
</comment>
<keyword evidence="6 9" id="KW-0378">Hydrolase</keyword>
<dbReference type="PRINTS" id="PR00756">
    <property type="entry name" value="ALADIPTASE"/>
</dbReference>
<evidence type="ECO:0000256" key="10">
    <source>
        <dbReference type="SAM" id="SignalP"/>
    </source>
</evidence>
<dbReference type="SUPFAM" id="SSF63737">
    <property type="entry name" value="Leukotriene A4 hydrolase N-terminal domain"/>
    <property type="match status" value="1"/>
</dbReference>
<dbReference type="Gene3D" id="2.60.40.1730">
    <property type="entry name" value="tricorn interacting facor f3 domain"/>
    <property type="match status" value="1"/>
</dbReference>
<comment type="caution">
    <text evidence="14">The sequence shown here is derived from an EMBL/GenBank/DDBJ whole genome shotgun (WGS) entry which is preliminary data.</text>
</comment>
<evidence type="ECO:0000313" key="14">
    <source>
        <dbReference type="EMBL" id="NRF68739.1"/>
    </source>
</evidence>
<dbReference type="Pfam" id="PF01433">
    <property type="entry name" value="Peptidase_M1"/>
    <property type="match status" value="1"/>
</dbReference>
<evidence type="ECO:0000256" key="4">
    <source>
        <dbReference type="ARBA" id="ARBA00022670"/>
    </source>
</evidence>
<evidence type="ECO:0000256" key="9">
    <source>
        <dbReference type="RuleBase" id="RU364040"/>
    </source>
</evidence>
<dbReference type="InterPro" id="IPR027268">
    <property type="entry name" value="Peptidase_M4/M1_CTD_sf"/>
</dbReference>
<dbReference type="RefSeq" id="WP_173124740.1">
    <property type="nucleotide sequence ID" value="NZ_JABRWJ010000005.1"/>
</dbReference>